<dbReference type="Proteomes" id="UP001221898">
    <property type="component" value="Unassembled WGS sequence"/>
</dbReference>
<protein>
    <submittedName>
        <fullName evidence="2">Uncharacterized protein</fullName>
    </submittedName>
</protein>
<keyword evidence="3" id="KW-1185">Reference proteome</keyword>
<reference evidence="2" key="1">
    <citation type="journal article" date="2023" name="Science">
        <title>Genome structures resolve the early diversification of teleost fishes.</title>
        <authorList>
            <person name="Parey E."/>
            <person name="Louis A."/>
            <person name="Montfort J."/>
            <person name="Bouchez O."/>
            <person name="Roques C."/>
            <person name="Iampietro C."/>
            <person name="Lluch J."/>
            <person name="Castinel A."/>
            <person name="Donnadieu C."/>
            <person name="Desvignes T."/>
            <person name="Floi Bucao C."/>
            <person name="Jouanno E."/>
            <person name="Wen M."/>
            <person name="Mejri S."/>
            <person name="Dirks R."/>
            <person name="Jansen H."/>
            <person name="Henkel C."/>
            <person name="Chen W.J."/>
            <person name="Zahm M."/>
            <person name="Cabau C."/>
            <person name="Klopp C."/>
            <person name="Thompson A.W."/>
            <person name="Robinson-Rechavi M."/>
            <person name="Braasch I."/>
            <person name="Lecointre G."/>
            <person name="Bobe J."/>
            <person name="Postlethwait J.H."/>
            <person name="Berthelot C."/>
            <person name="Roest Crollius H."/>
            <person name="Guiguen Y."/>
        </authorList>
    </citation>
    <scope>NUCLEOTIDE SEQUENCE</scope>
    <source>
        <strain evidence="2">NC1722</strain>
    </source>
</reference>
<dbReference type="EMBL" id="JAINUG010000987">
    <property type="protein sequence ID" value="KAJ8358430.1"/>
    <property type="molecule type" value="Genomic_DNA"/>
</dbReference>
<evidence type="ECO:0000313" key="3">
    <source>
        <dbReference type="Proteomes" id="UP001221898"/>
    </source>
</evidence>
<gene>
    <name evidence="2" type="ORF">AAFF_G00440000</name>
</gene>
<comment type="caution">
    <text evidence="2">The sequence shown here is derived from an EMBL/GenBank/DDBJ whole genome shotgun (WGS) entry which is preliminary data.</text>
</comment>
<feature type="compositionally biased region" description="Polar residues" evidence="1">
    <location>
        <begin position="49"/>
        <end position="58"/>
    </location>
</feature>
<evidence type="ECO:0000313" key="2">
    <source>
        <dbReference type="EMBL" id="KAJ8358430.1"/>
    </source>
</evidence>
<organism evidence="2 3">
    <name type="scientific">Aldrovandia affinis</name>
    <dbReference type="NCBI Taxonomy" id="143900"/>
    <lineage>
        <taxon>Eukaryota</taxon>
        <taxon>Metazoa</taxon>
        <taxon>Chordata</taxon>
        <taxon>Craniata</taxon>
        <taxon>Vertebrata</taxon>
        <taxon>Euteleostomi</taxon>
        <taxon>Actinopterygii</taxon>
        <taxon>Neopterygii</taxon>
        <taxon>Teleostei</taxon>
        <taxon>Notacanthiformes</taxon>
        <taxon>Halosauridae</taxon>
        <taxon>Aldrovandia</taxon>
    </lineage>
</organism>
<feature type="region of interest" description="Disordered" evidence="1">
    <location>
        <begin position="41"/>
        <end position="60"/>
    </location>
</feature>
<evidence type="ECO:0000256" key="1">
    <source>
        <dbReference type="SAM" id="MobiDB-lite"/>
    </source>
</evidence>
<dbReference type="AlphaFoldDB" id="A0AAD7R3C8"/>
<name>A0AAD7R3C8_9TELE</name>
<sequence>MLGPSSCPCGGGCAGLGGPGCSDGGDGKPVYIWKTVCSQRKEAGDPSRASITDNTNKLSHSRDSVGFNLTTVFS</sequence>
<proteinExistence type="predicted"/>
<accession>A0AAD7R3C8</accession>